<dbReference type="Gene3D" id="1.10.640.10">
    <property type="entry name" value="Haem peroxidase domain superfamily, animal type"/>
    <property type="match status" value="1"/>
</dbReference>
<keyword evidence="7" id="KW-1185">Reference proteome</keyword>
<dbReference type="GO" id="GO:0046872">
    <property type="term" value="F:metal ion binding"/>
    <property type="evidence" value="ECO:0007669"/>
    <property type="project" value="UniProtKB-KW"/>
</dbReference>
<dbReference type="EMBL" id="REGN01011738">
    <property type="protein sequence ID" value="RMZ96965.1"/>
    <property type="molecule type" value="Genomic_DNA"/>
</dbReference>
<dbReference type="STRING" id="10195.A0A3M7PCZ0"/>
<dbReference type="OrthoDB" id="823504at2759"/>
<dbReference type="GO" id="GO:0140825">
    <property type="term" value="F:lactoperoxidase activity"/>
    <property type="evidence" value="ECO:0007669"/>
    <property type="project" value="UniProtKB-EC"/>
</dbReference>
<dbReference type="GO" id="GO:0005576">
    <property type="term" value="C:extracellular region"/>
    <property type="evidence" value="ECO:0007669"/>
    <property type="project" value="UniProtKB-SubCell"/>
</dbReference>
<evidence type="ECO:0000313" key="6">
    <source>
        <dbReference type="EMBL" id="RMZ96965.1"/>
    </source>
</evidence>
<dbReference type="PROSITE" id="PS50292">
    <property type="entry name" value="PEROXIDASE_3"/>
    <property type="match status" value="1"/>
</dbReference>
<evidence type="ECO:0000256" key="4">
    <source>
        <dbReference type="PIRSR" id="PIRSR619791-2"/>
    </source>
</evidence>
<sequence length="693" mass="78472">MKSLYFLLLCHVYAHNHESLNVVPLSSPSRLSLPRMLPSTPKQSPIQQILSQIGARTPNAAPIARPALPMASAARAPPPPPPPAPPAPAPVPRPAPAATQSVKSNMQVPILCPFTEPVTCDPNFPYRTLDGSCNNLRTNWMGKARIPYKRLIRAAYADGLSEPRKSVDGSELPNARDITCGLHSEKYEIEPFVNHIFMQWGQWINHDITSFAVSTEEEIDIPACTKCERTAKCLPVQITSNFTCNCIQQMTHKCIEFTRSTATFTDPMCQSPERGQLNMQTAFLDGSSIYGVSVEDNAKLRDKSMGKGRMMVSSGNLLPKNNKERPSDCLDFTKEKRCFKAGDDRCNQNTGLMTFHTFMIREHNRIADILSKLNPQWSDETVFHETRRVVVAQIQHITYNEYLPILLGHETTAALNLLPGSLFKYNADIDARVTNEYAASYGRFGHSMIRTQYSRVDGEFNKGGHMPVMLRHAYFKANPFYDADQGGMESIVRGLVKDPVMKVDRWFTKEISNHLFETNDDMGRPFHFDLISINIQRGRDHGVPGYIEFRDFCRLRPVRTWDELNLVIHTDTAAFFRRMYKFVEDIDLFSAMVAEFKPEGALVGPTLNCLLGLQFSELKFGDRFWYETSESPAAFTPAQLIELRKLSLSKLLCRNLADTPKMPPRAMLSMKLDGNELKDCKKLEDIDWNFWKA</sequence>
<proteinExistence type="predicted"/>
<dbReference type="GO" id="GO:0006979">
    <property type="term" value="P:response to oxidative stress"/>
    <property type="evidence" value="ECO:0007669"/>
    <property type="project" value="InterPro"/>
</dbReference>
<gene>
    <name evidence="6" type="ORF">BpHYR1_029287</name>
</gene>
<feature type="binding site" description="axial binding residue" evidence="4">
    <location>
        <position position="446"/>
    </location>
    <ligand>
        <name>heme b</name>
        <dbReference type="ChEBI" id="CHEBI:60344"/>
    </ligand>
    <ligandPart>
        <name>Fe</name>
        <dbReference type="ChEBI" id="CHEBI:18248"/>
    </ligandPart>
</feature>
<evidence type="ECO:0000313" key="7">
    <source>
        <dbReference type="Proteomes" id="UP000276133"/>
    </source>
</evidence>
<evidence type="ECO:0000256" key="2">
    <source>
        <dbReference type="ARBA" id="ARBA00022525"/>
    </source>
</evidence>
<keyword evidence="2" id="KW-0964">Secreted</keyword>
<keyword evidence="4" id="KW-0479">Metal-binding</keyword>
<dbReference type="PANTHER" id="PTHR11475">
    <property type="entry name" value="OXIDASE/PEROXIDASE"/>
    <property type="match status" value="1"/>
</dbReference>
<dbReference type="CDD" id="cd09823">
    <property type="entry name" value="peroxinectin_like"/>
    <property type="match status" value="1"/>
</dbReference>
<keyword evidence="6" id="KW-0575">Peroxidase</keyword>
<feature type="compositionally biased region" description="Pro residues" evidence="5">
    <location>
        <begin position="76"/>
        <end position="95"/>
    </location>
</feature>
<name>A0A3M7PCZ0_BRAPC</name>
<dbReference type="SUPFAM" id="SSF48113">
    <property type="entry name" value="Heme-dependent peroxidases"/>
    <property type="match status" value="1"/>
</dbReference>
<keyword evidence="3" id="KW-0732">Signal</keyword>
<reference evidence="6 7" key="1">
    <citation type="journal article" date="2018" name="Sci. Rep.">
        <title>Genomic signatures of local adaptation to the degree of environmental predictability in rotifers.</title>
        <authorList>
            <person name="Franch-Gras L."/>
            <person name="Hahn C."/>
            <person name="Garcia-Roger E.M."/>
            <person name="Carmona M.J."/>
            <person name="Serra M."/>
            <person name="Gomez A."/>
        </authorList>
    </citation>
    <scope>NUCLEOTIDE SEQUENCE [LARGE SCALE GENOMIC DNA]</scope>
    <source>
        <strain evidence="6">HYR1</strain>
    </source>
</reference>
<evidence type="ECO:0000256" key="1">
    <source>
        <dbReference type="ARBA" id="ARBA00004613"/>
    </source>
</evidence>
<comment type="subcellular location">
    <subcellularLocation>
        <location evidence="1">Secreted</location>
    </subcellularLocation>
</comment>
<dbReference type="FunFam" id="1.10.640.10:FF:000003">
    <property type="entry name" value="chorion peroxidase"/>
    <property type="match status" value="1"/>
</dbReference>
<dbReference type="PRINTS" id="PR00457">
    <property type="entry name" value="ANPEROXIDASE"/>
</dbReference>
<accession>A0A3M7PCZ0</accession>
<organism evidence="6 7">
    <name type="scientific">Brachionus plicatilis</name>
    <name type="common">Marine rotifer</name>
    <name type="synonym">Brachionus muelleri</name>
    <dbReference type="NCBI Taxonomy" id="10195"/>
    <lineage>
        <taxon>Eukaryota</taxon>
        <taxon>Metazoa</taxon>
        <taxon>Spiralia</taxon>
        <taxon>Gnathifera</taxon>
        <taxon>Rotifera</taxon>
        <taxon>Eurotatoria</taxon>
        <taxon>Monogononta</taxon>
        <taxon>Pseudotrocha</taxon>
        <taxon>Ploima</taxon>
        <taxon>Brachionidae</taxon>
        <taxon>Brachionus</taxon>
    </lineage>
</organism>
<keyword evidence="6" id="KW-0560">Oxidoreductase</keyword>
<dbReference type="InterPro" id="IPR037120">
    <property type="entry name" value="Haem_peroxidase_sf_animal"/>
</dbReference>
<dbReference type="PANTHER" id="PTHR11475:SF143">
    <property type="entry name" value="PUTATIVE-RELATED"/>
    <property type="match status" value="1"/>
</dbReference>
<dbReference type="Proteomes" id="UP000276133">
    <property type="component" value="Unassembled WGS sequence"/>
</dbReference>
<keyword evidence="4" id="KW-0408">Iron</keyword>
<dbReference type="AlphaFoldDB" id="A0A3M7PCZ0"/>
<comment type="caution">
    <text evidence="6">The sequence shown here is derived from an EMBL/GenBank/DDBJ whole genome shotgun (WGS) entry which is preliminary data.</text>
</comment>
<evidence type="ECO:0000256" key="3">
    <source>
        <dbReference type="ARBA" id="ARBA00022729"/>
    </source>
</evidence>
<dbReference type="Pfam" id="PF03098">
    <property type="entry name" value="An_peroxidase"/>
    <property type="match status" value="1"/>
</dbReference>
<protein>
    <submittedName>
        <fullName evidence="6">Chorion peroxidase isoform X1</fullName>
        <ecNumber evidence="6">1.11.1.7</ecNumber>
    </submittedName>
</protein>
<keyword evidence="4" id="KW-0349">Heme</keyword>
<evidence type="ECO:0000256" key="5">
    <source>
        <dbReference type="SAM" id="MobiDB-lite"/>
    </source>
</evidence>
<dbReference type="GO" id="GO:0020037">
    <property type="term" value="F:heme binding"/>
    <property type="evidence" value="ECO:0007669"/>
    <property type="project" value="InterPro"/>
</dbReference>
<dbReference type="EC" id="1.11.1.7" evidence="6"/>
<dbReference type="InterPro" id="IPR010255">
    <property type="entry name" value="Haem_peroxidase_sf"/>
</dbReference>
<dbReference type="InterPro" id="IPR019791">
    <property type="entry name" value="Haem_peroxidase_animal"/>
</dbReference>
<feature type="region of interest" description="Disordered" evidence="5">
    <location>
        <begin position="71"/>
        <end position="102"/>
    </location>
</feature>